<proteinExistence type="predicted"/>
<evidence type="ECO:0000256" key="7">
    <source>
        <dbReference type="ARBA" id="ARBA00023224"/>
    </source>
</evidence>
<keyword evidence="6" id="KW-0675">Receptor</keyword>
<evidence type="ECO:0000256" key="8">
    <source>
        <dbReference type="SAM" id="Phobius"/>
    </source>
</evidence>
<organism evidence="9 10">
    <name type="scientific">Pleurodeles waltl</name>
    <name type="common">Iberian ribbed newt</name>
    <dbReference type="NCBI Taxonomy" id="8319"/>
    <lineage>
        <taxon>Eukaryota</taxon>
        <taxon>Metazoa</taxon>
        <taxon>Chordata</taxon>
        <taxon>Craniata</taxon>
        <taxon>Vertebrata</taxon>
        <taxon>Euteleostomi</taxon>
        <taxon>Amphibia</taxon>
        <taxon>Batrachia</taxon>
        <taxon>Caudata</taxon>
        <taxon>Salamandroidea</taxon>
        <taxon>Salamandridae</taxon>
        <taxon>Pleurodelinae</taxon>
        <taxon>Pleurodeles</taxon>
    </lineage>
</organism>
<comment type="subcellular location">
    <subcellularLocation>
        <location evidence="1">Membrane</location>
        <topology evidence="1">Multi-pass membrane protein</topology>
    </subcellularLocation>
</comment>
<keyword evidence="5 8" id="KW-0472">Membrane</keyword>
<dbReference type="GO" id="GO:0004984">
    <property type="term" value="F:olfactory receptor activity"/>
    <property type="evidence" value="ECO:0007669"/>
    <property type="project" value="InterPro"/>
</dbReference>
<gene>
    <name evidence="9" type="ORF">NDU88_012064</name>
</gene>
<dbReference type="PRINTS" id="PR00245">
    <property type="entry name" value="OLFACTORYR"/>
</dbReference>
<dbReference type="SUPFAM" id="SSF81321">
    <property type="entry name" value="Family A G protein-coupled receptor-like"/>
    <property type="match status" value="1"/>
</dbReference>
<comment type="caution">
    <text evidence="9">The sequence shown here is derived from an EMBL/GenBank/DDBJ whole genome shotgun (WGS) entry which is preliminary data.</text>
</comment>
<accession>A0AAV7S638</accession>
<dbReference type="GO" id="GO:0004930">
    <property type="term" value="F:G protein-coupled receptor activity"/>
    <property type="evidence" value="ECO:0007669"/>
    <property type="project" value="UniProtKB-KW"/>
</dbReference>
<feature type="transmembrane region" description="Helical" evidence="8">
    <location>
        <begin position="12"/>
        <end position="34"/>
    </location>
</feature>
<dbReference type="InterPro" id="IPR000725">
    <property type="entry name" value="Olfact_rcpt"/>
</dbReference>
<sequence>MPASSGKHRACSTCGSHLMVVSLFYGTMIGMYVRPGSTTSRDNEKVISVFYGLVTPALNPLIYTLRNKEVKRAVKRRLDKIKARAEV</sequence>
<dbReference type="GO" id="GO:0016020">
    <property type="term" value="C:membrane"/>
    <property type="evidence" value="ECO:0007669"/>
    <property type="project" value="UniProtKB-SubCell"/>
</dbReference>
<evidence type="ECO:0000313" key="9">
    <source>
        <dbReference type="EMBL" id="KAJ1159397.1"/>
    </source>
</evidence>
<evidence type="ECO:0000256" key="6">
    <source>
        <dbReference type="ARBA" id="ARBA00023170"/>
    </source>
</evidence>
<keyword evidence="10" id="KW-1185">Reference proteome</keyword>
<evidence type="ECO:0000256" key="5">
    <source>
        <dbReference type="ARBA" id="ARBA00023136"/>
    </source>
</evidence>
<feature type="transmembrane region" description="Helical" evidence="8">
    <location>
        <begin position="46"/>
        <end position="65"/>
    </location>
</feature>
<evidence type="ECO:0000256" key="3">
    <source>
        <dbReference type="ARBA" id="ARBA00022989"/>
    </source>
</evidence>
<keyword evidence="7" id="KW-0807">Transducer</keyword>
<evidence type="ECO:0000313" key="10">
    <source>
        <dbReference type="Proteomes" id="UP001066276"/>
    </source>
</evidence>
<dbReference type="Gene3D" id="1.20.1070.10">
    <property type="entry name" value="Rhodopsin 7-helix transmembrane proteins"/>
    <property type="match status" value="1"/>
</dbReference>
<dbReference type="PANTHER" id="PTHR48018">
    <property type="entry name" value="OLFACTORY RECEPTOR"/>
    <property type="match status" value="1"/>
</dbReference>
<keyword evidence="2 8" id="KW-0812">Transmembrane</keyword>
<keyword evidence="4" id="KW-0297">G-protein coupled receptor</keyword>
<dbReference type="EMBL" id="JANPWB010000009">
    <property type="protein sequence ID" value="KAJ1159397.1"/>
    <property type="molecule type" value="Genomic_DNA"/>
</dbReference>
<dbReference type="Proteomes" id="UP001066276">
    <property type="component" value="Chromosome 5"/>
</dbReference>
<reference evidence="9" key="1">
    <citation type="journal article" date="2022" name="bioRxiv">
        <title>Sequencing and chromosome-scale assembly of the giantPleurodeles waltlgenome.</title>
        <authorList>
            <person name="Brown T."/>
            <person name="Elewa A."/>
            <person name="Iarovenko S."/>
            <person name="Subramanian E."/>
            <person name="Araus A.J."/>
            <person name="Petzold A."/>
            <person name="Susuki M."/>
            <person name="Suzuki K.-i.T."/>
            <person name="Hayashi T."/>
            <person name="Toyoda A."/>
            <person name="Oliveira C."/>
            <person name="Osipova E."/>
            <person name="Leigh N.D."/>
            <person name="Simon A."/>
            <person name="Yun M.H."/>
        </authorList>
    </citation>
    <scope>NUCLEOTIDE SEQUENCE</scope>
    <source>
        <strain evidence="9">20211129_DDA</strain>
        <tissue evidence="9">Liver</tissue>
    </source>
</reference>
<dbReference type="Pfam" id="PF13853">
    <property type="entry name" value="7tm_4"/>
    <property type="match status" value="1"/>
</dbReference>
<evidence type="ECO:0000256" key="4">
    <source>
        <dbReference type="ARBA" id="ARBA00023040"/>
    </source>
</evidence>
<dbReference type="AlphaFoldDB" id="A0AAV7S638"/>
<keyword evidence="3 8" id="KW-1133">Transmembrane helix</keyword>
<evidence type="ECO:0000256" key="2">
    <source>
        <dbReference type="ARBA" id="ARBA00022692"/>
    </source>
</evidence>
<protein>
    <submittedName>
        <fullName evidence="9">Uncharacterized protein</fullName>
    </submittedName>
</protein>
<evidence type="ECO:0000256" key="1">
    <source>
        <dbReference type="ARBA" id="ARBA00004141"/>
    </source>
</evidence>
<name>A0AAV7S638_PLEWA</name>